<comment type="caution">
    <text evidence="1">The sequence shown here is derived from an EMBL/GenBank/DDBJ whole genome shotgun (WGS) entry which is preliminary data.</text>
</comment>
<proteinExistence type="predicted"/>
<evidence type="ECO:0000313" key="1">
    <source>
        <dbReference type="EMBL" id="CAF4726799.1"/>
    </source>
</evidence>
<sequence length="88" mass="9611">LENVDLLLQTSAINLTSTNQSTILGPITFESNLKRSFIHSLIGLQCNGSWAIFKYISSAITNTNNSVNACINYPFDDITIVVVDNTGM</sequence>
<organism evidence="1 2">
    <name type="scientific">Rotaria socialis</name>
    <dbReference type="NCBI Taxonomy" id="392032"/>
    <lineage>
        <taxon>Eukaryota</taxon>
        <taxon>Metazoa</taxon>
        <taxon>Spiralia</taxon>
        <taxon>Gnathifera</taxon>
        <taxon>Rotifera</taxon>
        <taxon>Eurotatoria</taxon>
        <taxon>Bdelloidea</taxon>
        <taxon>Philodinida</taxon>
        <taxon>Philodinidae</taxon>
        <taxon>Rotaria</taxon>
    </lineage>
</organism>
<dbReference type="Proteomes" id="UP000663862">
    <property type="component" value="Unassembled WGS sequence"/>
</dbReference>
<name>A0A821JY61_9BILA</name>
<feature type="non-terminal residue" evidence="1">
    <location>
        <position position="1"/>
    </location>
</feature>
<evidence type="ECO:0000313" key="2">
    <source>
        <dbReference type="Proteomes" id="UP000663862"/>
    </source>
</evidence>
<dbReference type="EMBL" id="CAJOBQ010016360">
    <property type="protein sequence ID" value="CAF4726799.1"/>
    <property type="molecule type" value="Genomic_DNA"/>
</dbReference>
<protein>
    <submittedName>
        <fullName evidence="1">Uncharacterized protein</fullName>
    </submittedName>
</protein>
<gene>
    <name evidence="1" type="ORF">TSG867_LOCUS34233</name>
</gene>
<dbReference type="AlphaFoldDB" id="A0A821JY61"/>
<reference evidence="1" key="1">
    <citation type="submission" date="2021-02" db="EMBL/GenBank/DDBJ databases">
        <authorList>
            <person name="Nowell W R."/>
        </authorList>
    </citation>
    <scope>NUCLEOTIDE SEQUENCE</scope>
</reference>
<accession>A0A821JY61</accession>